<dbReference type="Proteomes" id="UP000284842">
    <property type="component" value="Unassembled WGS sequence"/>
</dbReference>
<reference evidence="3 4" key="1">
    <citation type="journal article" date="2018" name="Evol. Lett.">
        <title>Horizontal gene cluster transfer increased hallucinogenic mushroom diversity.</title>
        <authorList>
            <person name="Reynolds H.T."/>
            <person name="Vijayakumar V."/>
            <person name="Gluck-Thaler E."/>
            <person name="Korotkin H.B."/>
            <person name="Matheny P.B."/>
            <person name="Slot J.C."/>
        </authorList>
    </citation>
    <scope>NUCLEOTIDE SEQUENCE [LARGE SCALE GENOMIC DNA]</scope>
    <source>
        <strain evidence="3 4">2629</strain>
    </source>
</reference>
<feature type="domain" description="DUF6532" evidence="2">
    <location>
        <begin position="1"/>
        <end position="76"/>
    </location>
</feature>
<gene>
    <name evidence="3" type="ORF">CVT24_006534</name>
</gene>
<feature type="region of interest" description="Disordered" evidence="1">
    <location>
        <begin position="128"/>
        <end position="164"/>
    </location>
</feature>
<feature type="non-terminal residue" evidence="3">
    <location>
        <position position="1"/>
    </location>
</feature>
<comment type="caution">
    <text evidence="3">The sequence shown here is derived from an EMBL/GenBank/DDBJ whole genome shotgun (WGS) entry which is preliminary data.</text>
</comment>
<dbReference type="AlphaFoldDB" id="A0A409X9D4"/>
<evidence type="ECO:0000259" key="2">
    <source>
        <dbReference type="Pfam" id="PF20149"/>
    </source>
</evidence>
<proteinExistence type="predicted"/>
<protein>
    <recommendedName>
        <fullName evidence="2">DUF6532 domain-containing protein</fullName>
    </recommendedName>
</protein>
<dbReference type="InParanoid" id="A0A409X9D4"/>
<sequence length="164" mass="18408">VIRGIWFPNSRQKLDQKAASQAKREKILPLPMILLASTAIAHVIREYAFGTKPSTNTDFTEDAIKLHYHSVRQYWEKIQEQEPAFDRYTRKKLFTSVAADFNVLEELTPATLAPVDFAAMRAKFSEMGDMSDDNDSHADNEDAAVAVAPGGQELEGGNLEYEDD</sequence>
<evidence type="ECO:0000313" key="4">
    <source>
        <dbReference type="Proteomes" id="UP000284842"/>
    </source>
</evidence>
<dbReference type="Pfam" id="PF20149">
    <property type="entry name" value="DUF6532"/>
    <property type="match status" value="1"/>
</dbReference>
<dbReference type="OrthoDB" id="2790754at2759"/>
<name>A0A409X9D4_9AGAR</name>
<dbReference type="InterPro" id="IPR045341">
    <property type="entry name" value="DUF6532"/>
</dbReference>
<dbReference type="EMBL" id="NHTK01004292">
    <property type="protein sequence ID" value="PPQ87327.1"/>
    <property type="molecule type" value="Genomic_DNA"/>
</dbReference>
<organism evidence="3 4">
    <name type="scientific">Panaeolus cyanescens</name>
    <dbReference type="NCBI Taxonomy" id="181874"/>
    <lineage>
        <taxon>Eukaryota</taxon>
        <taxon>Fungi</taxon>
        <taxon>Dikarya</taxon>
        <taxon>Basidiomycota</taxon>
        <taxon>Agaricomycotina</taxon>
        <taxon>Agaricomycetes</taxon>
        <taxon>Agaricomycetidae</taxon>
        <taxon>Agaricales</taxon>
        <taxon>Agaricineae</taxon>
        <taxon>Galeropsidaceae</taxon>
        <taxon>Panaeolus</taxon>
    </lineage>
</organism>
<keyword evidence="4" id="KW-1185">Reference proteome</keyword>
<evidence type="ECO:0000313" key="3">
    <source>
        <dbReference type="EMBL" id="PPQ87327.1"/>
    </source>
</evidence>
<evidence type="ECO:0000256" key="1">
    <source>
        <dbReference type="SAM" id="MobiDB-lite"/>
    </source>
</evidence>
<accession>A0A409X9D4</accession>